<dbReference type="KEGG" id="agi:FSB73_09045"/>
<name>A0A5B8VL87_9BACT</name>
<dbReference type="OrthoDB" id="9802005at2"/>
<feature type="chain" id="PRO_5022954639" description="Avirulence protein" evidence="1">
    <location>
        <begin position="21"/>
        <end position="441"/>
    </location>
</feature>
<accession>A0A5B8VL87</accession>
<evidence type="ECO:0000256" key="1">
    <source>
        <dbReference type="SAM" id="SignalP"/>
    </source>
</evidence>
<organism evidence="2 3">
    <name type="scientific">Arachidicoccus ginsenosidivorans</name>
    <dbReference type="NCBI Taxonomy" id="496057"/>
    <lineage>
        <taxon>Bacteria</taxon>
        <taxon>Pseudomonadati</taxon>
        <taxon>Bacteroidota</taxon>
        <taxon>Chitinophagia</taxon>
        <taxon>Chitinophagales</taxon>
        <taxon>Chitinophagaceae</taxon>
        <taxon>Arachidicoccus</taxon>
    </lineage>
</organism>
<dbReference type="RefSeq" id="WP_146781168.1">
    <property type="nucleotide sequence ID" value="NZ_CP042434.1"/>
</dbReference>
<dbReference type="Pfam" id="PF19527">
    <property type="entry name" value="DUF6055"/>
    <property type="match status" value="1"/>
</dbReference>
<evidence type="ECO:0000313" key="3">
    <source>
        <dbReference type="Proteomes" id="UP000321291"/>
    </source>
</evidence>
<dbReference type="Proteomes" id="UP000321291">
    <property type="component" value="Chromosome"/>
</dbReference>
<dbReference type="EMBL" id="CP042434">
    <property type="protein sequence ID" value="QEC71791.1"/>
    <property type="molecule type" value="Genomic_DNA"/>
</dbReference>
<evidence type="ECO:0000313" key="2">
    <source>
        <dbReference type="EMBL" id="QEC71791.1"/>
    </source>
</evidence>
<feature type="signal peptide" evidence="1">
    <location>
        <begin position="1"/>
        <end position="20"/>
    </location>
</feature>
<evidence type="ECO:0008006" key="4">
    <source>
        <dbReference type="Google" id="ProtNLM"/>
    </source>
</evidence>
<keyword evidence="3" id="KW-1185">Reference proteome</keyword>
<proteinExistence type="predicted"/>
<gene>
    <name evidence="2" type="ORF">FSB73_09045</name>
</gene>
<sequence>MRLASVLFGLNILMAISAMAQRSIAKQIFIPSHLNTVPENNDFRDSASEYCYQRSIQGPDIVIFWSKEYGPDPMKNPDSTRRFDVKRALHECERFYKFYVERLKLVRKTNGVASKYKIIFLVVGGKDNTAYGWGQDSVGVLWTPASRMSRYPYGVLAHELGHAFQYLASLDYGSRLDGPITEMAAQYMLWQVYPNWLSFENYHLQAFLQQTHLAFEHPADTYHSPFVLEYWSEKYGKSIYAELLHQAKKKEDIVQVFKRIRHMDDRQFADDLFKGVRTFITWDLPRIKKVAAPYANQHYTKMDRLAGGWYRPDSINIPQNYGYNAIHLALPKPGENQVLLQFQGLTKADTLNGKIITAGWRYGFVAYNKDGSTYYSPMGSKPSGSLSYSLPKGTSFLWLVVMGAPGKYIPVNWDIDPHKIKYSQWPYQIKLSGTHLFNQKD</sequence>
<dbReference type="InterPro" id="IPR045690">
    <property type="entry name" value="DUF6055"/>
</dbReference>
<dbReference type="AlphaFoldDB" id="A0A5B8VL87"/>
<dbReference type="SUPFAM" id="SSF55486">
    <property type="entry name" value="Metalloproteases ('zincins'), catalytic domain"/>
    <property type="match status" value="1"/>
</dbReference>
<protein>
    <recommendedName>
        <fullName evidence="4">Avirulence protein</fullName>
    </recommendedName>
</protein>
<keyword evidence="1" id="KW-0732">Signal</keyword>
<reference evidence="2 3" key="1">
    <citation type="journal article" date="2017" name="Int. J. Syst. Evol. Microbiol.">
        <title>Arachidicoccus ginsenosidivorans sp. nov., with ginsenoside-converting activity isolated from ginseng cultivating soil.</title>
        <authorList>
            <person name="Siddiqi M.Z."/>
            <person name="Aslam Z."/>
            <person name="Im W.T."/>
        </authorList>
    </citation>
    <scope>NUCLEOTIDE SEQUENCE [LARGE SCALE GENOMIC DNA]</scope>
    <source>
        <strain evidence="2 3">Gsoil 809</strain>
    </source>
</reference>